<feature type="domain" description="PB1" evidence="3">
    <location>
        <begin position="19"/>
        <end position="98"/>
    </location>
</feature>
<name>A0A9N9NXR9_9GLOM</name>
<evidence type="ECO:0000259" key="2">
    <source>
        <dbReference type="PROSITE" id="PS50030"/>
    </source>
</evidence>
<evidence type="ECO:0000256" key="1">
    <source>
        <dbReference type="SAM" id="MobiDB-lite"/>
    </source>
</evidence>
<evidence type="ECO:0000313" key="5">
    <source>
        <dbReference type="Proteomes" id="UP000789405"/>
    </source>
</evidence>
<comment type="caution">
    <text evidence="4">The sequence shown here is derived from an EMBL/GenBank/DDBJ whole genome shotgun (WGS) entry which is preliminary data.</text>
</comment>
<feature type="non-terminal residue" evidence="4">
    <location>
        <position position="581"/>
    </location>
</feature>
<dbReference type="PROSITE" id="PS51745">
    <property type="entry name" value="PB1"/>
    <property type="match status" value="1"/>
</dbReference>
<dbReference type="PANTHER" id="PTHR20930">
    <property type="entry name" value="OVARIAN CARCINOMA ANTIGEN CA125-RELATED"/>
    <property type="match status" value="1"/>
</dbReference>
<dbReference type="SUPFAM" id="SSF46934">
    <property type="entry name" value="UBA-like"/>
    <property type="match status" value="1"/>
</dbReference>
<dbReference type="InterPro" id="IPR009060">
    <property type="entry name" value="UBA-like_sf"/>
</dbReference>
<dbReference type="CDD" id="cd05992">
    <property type="entry name" value="PB1"/>
    <property type="match status" value="1"/>
</dbReference>
<feature type="region of interest" description="Disordered" evidence="1">
    <location>
        <begin position="289"/>
        <end position="366"/>
    </location>
</feature>
<proteinExistence type="predicted"/>
<dbReference type="AlphaFoldDB" id="A0A9N9NXR9"/>
<feature type="compositionally biased region" description="Low complexity" evidence="1">
    <location>
        <begin position="289"/>
        <end position="307"/>
    </location>
</feature>
<evidence type="ECO:0000259" key="3">
    <source>
        <dbReference type="PROSITE" id="PS51745"/>
    </source>
</evidence>
<dbReference type="SMART" id="SM00666">
    <property type="entry name" value="PB1"/>
    <property type="match status" value="1"/>
</dbReference>
<dbReference type="Gene3D" id="1.10.8.10">
    <property type="entry name" value="DNA helicase RuvA subunit, C-terminal domain"/>
    <property type="match status" value="1"/>
</dbReference>
<dbReference type="PANTHER" id="PTHR20930:SF0">
    <property type="entry name" value="PROTEIN ILRUN"/>
    <property type="match status" value="1"/>
</dbReference>
<dbReference type="SUPFAM" id="SSF54277">
    <property type="entry name" value="CAD &amp; PB1 domains"/>
    <property type="match status" value="1"/>
</dbReference>
<accession>A0A9N9NXR9</accession>
<sequence>AGRTFVEFFAVSNLKLMSTASFKITHLNSVHKLTVPLSIQWNKLEEQIRTIFFVPSGTPFLLRYRDEDGDLITLNSDLEFEQVLRSGARVKFLLTLPQDEIEHPNIDWEISSESSADTISEEPVLVQQENEKDDDAIEEFDMESGDGRLTFQNEQVVMIDKKDEEMSETSSNNDVESETTHDFLDVASLLHPSFEQQELGQHQELNGLNAFNECLKQKSNQQEQQKQHPNVSLKEFSTKIEQVIQKCHKVIVENPEMLATANSVLDDVLENTPMYIEFVLNMLKSVKNQSTTTNSSNDTSSSQHNQDGNPSDMPGSFPNSPTPIFQFLPGNHYPITPVSNTQQRSRFNAGLSRPPPPPPLFGLPPTPLNPQLTLPKPATSLPPFPGSFPMTNNESQDSNSTFDRYSGELEYLHDMGFTDREQNLSLLRQHNGDIESVIENIISQRDSVGSSSSASLFCRRDGSILASNNTNNTPNATFNVNNNVSGTSTFSWSSAAAANSNQPERRRTMKPYWQWNNDKDKDTCLRRDENNERVTSASFRLPSINIVNDRGRFPRQRSRHQRIPEIYEQVRTEEDVPQRPG</sequence>
<keyword evidence="5" id="KW-1185">Reference proteome</keyword>
<dbReference type="Pfam" id="PF00564">
    <property type="entry name" value="PB1"/>
    <property type="match status" value="1"/>
</dbReference>
<gene>
    <name evidence="4" type="ORF">DERYTH_LOCUS19914</name>
</gene>
<feature type="non-terminal residue" evidence="4">
    <location>
        <position position="1"/>
    </location>
</feature>
<dbReference type="InterPro" id="IPR015940">
    <property type="entry name" value="UBA"/>
</dbReference>
<feature type="domain" description="UBA" evidence="2">
    <location>
        <begin position="401"/>
        <end position="444"/>
    </location>
</feature>
<organism evidence="4 5">
    <name type="scientific">Dentiscutata erythropus</name>
    <dbReference type="NCBI Taxonomy" id="1348616"/>
    <lineage>
        <taxon>Eukaryota</taxon>
        <taxon>Fungi</taxon>
        <taxon>Fungi incertae sedis</taxon>
        <taxon>Mucoromycota</taxon>
        <taxon>Glomeromycotina</taxon>
        <taxon>Glomeromycetes</taxon>
        <taxon>Diversisporales</taxon>
        <taxon>Gigasporaceae</taxon>
        <taxon>Dentiscutata</taxon>
    </lineage>
</organism>
<dbReference type="Gene3D" id="3.10.20.90">
    <property type="entry name" value="Phosphatidylinositol 3-kinase Catalytic Subunit, Chain A, domain 1"/>
    <property type="match status" value="1"/>
</dbReference>
<evidence type="ECO:0000313" key="4">
    <source>
        <dbReference type="EMBL" id="CAG8783322.1"/>
    </source>
</evidence>
<protein>
    <submittedName>
        <fullName evidence="4">19982_t:CDS:1</fullName>
    </submittedName>
</protein>
<dbReference type="OrthoDB" id="2400177at2759"/>
<reference evidence="4" key="1">
    <citation type="submission" date="2021-06" db="EMBL/GenBank/DDBJ databases">
        <authorList>
            <person name="Kallberg Y."/>
            <person name="Tangrot J."/>
            <person name="Rosling A."/>
        </authorList>
    </citation>
    <scope>NUCLEOTIDE SEQUENCE</scope>
    <source>
        <strain evidence="4">MA453B</strain>
    </source>
</reference>
<dbReference type="InterPro" id="IPR000270">
    <property type="entry name" value="PB1_dom"/>
</dbReference>
<dbReference type="PROSITE" id="PS50030">
    <property type="entry name" value="UBA"/>
    <property type="match status" value="1"/>
</dbReference>
<feature type="compositionally biased region" description="Pro residues" evidence="1">
    <location>
        <begin position="353"/>
        <end position="366"/>
    </location>
</feature>
<dbReference type="EMBL" id="CAJVPY010022599">
    <property type="protein sequence ID" value="CAG8783322.1"/>
    <property type="molecule type" value="Genomic_DNA"/>
</dbReference>
<feature type="compositionally biased region" description="Polar residues" evidence="1">
    <location>
        <begin position="337"/>
        <end position="346"/>
    </location>
</feature>
<dbReference type="InterPro" id="IPR053793">
    <property type="entry name" value="PB1-like"/>
</dbReference>
<dbReference type="Proteomes" id="UP000789405">
    <property type="component" value="Unassembled WGS sequence"/>
</dbReference>